<keyword evidence="3 5" id="KW-1133">Transmembrane helix</keyword>
<dbReference type="Proteomes" id="UP000219972">
    <property type="component" value="Unassembled WGS sequence"/>
</dbReference>
<feature type="transmembrane region" description="Helical" evidence="5">
    <location>
        <begin position="35"/>
        <end position="57"/>
    </location>
</feature>
<feature type="domain" description="NnrU" evidence="7">
    <location>
        <begin position="4"/>
        <end position="221"/>
    </location>
</feature>
<feature type="transmembrane region" description="Helical" evidence="5">
    <location>
        <begin position="134"/>
        <end position="151"/>
    </location>
</feature>
<keyword evidence="6" id="KW-0732">Signal</keyword>
<dbReference type="RefSeq" id="WP_097545322.1">
    <property type="nucleotide sequence ID" value="NZ_NWSK01000037.1"/>
</dbReference>
<evidence type="ECO:0000256" key="6">
    <source>
        <dbReference type="SAM" id="SignalP"/>
    </source>
</evidence>
<feature type="transmembrane region" description="Helical" evidence="5">
    <location>
        <begin position="193"/>
        <end position="216"/>
    </location>
</feature>
<keyword evidence="4 5" id="KW-0472">Membrane</keyword>
<feature type="chain" id="PRO_5045618874" evidence="6">
    <location>
        <begin position="22"/>
        <end position="226"/>
    </location>
</feature>
<feature type="signal peptide" evidence="6">
    <location>
        <begin position="1"/>
        <end position="21"/>
    </location>
</feature>
<reference evidence="8 9" key="1">
    <citation type="submission" date="2017-09" db="EMBL/GenBank/DDBJ databases">
        <title>Comparative genomics of rhizobia isolated from Phaseolus vulgaris in China.</title>
        <authorList>
            <person name="Tong W."/>
        </authorList>
    </citation>
    <scope>NUCLEOTIDE SEQUENCE [LARGE SCALE GENOMIC DNA]</scope>
    <source>
        <strain evidence="8 9">Y27</strain>
    </source>
</reference>
<evidence type="ECO:0000256" key="3">
    <source>
        <dbReference type="ARBA" id="ARBA00022989"/>
    </source>
</evidence>
<evidence type="ECO:0000259" key="7">
    <source>
        <dbReference type="Pfam" id="PF07298"/>
    </source>
</evidence>
<evidence type="ECO:0000256" key="4">
    <source>
        <dbReference type="ARBA" id="ARBA00023136"/>
    </source>
</evidence>
<comment type="caution">
    <text evidence="8">The sequence shown here is derived from an EMBL/GenBank/DDBJ whole genome shotgun (WGS) entry which is preliminary data.</text>
</comment>
<proteinExistence type="predicted"/>
<evidence type="ECO:0000313" key="9">
    <source>
        <dbReference type="Proteomes" id="UP000219972"/>
    </source>
</evidence>
<organism evidence="8 9">
    <name type="scientific">Rhizobium anhuiense</name>
    <dbReference type="NCBI Taxonomy" id="1184720"/>
    <lineage>
        <taxon>Bacteria</taxon>
        <taxon>Pseudomonadati</taxon>
        <taxon>Pseudomonadota</taxon>
        <taxon>Alphaproteobacteria</taxon>
        <taxon>Hyphomicrobiales</taxon>
        <taxon>Rhizobiaceae</taxon>
        <taxon>Rhizobium/Agrobacterium group</taxon>
        <taxon>Rhizobium</taxon>
    </lineage>
</organism>
<evidence type="ECO:0000256" key="2">
    <source>
        <dbReference type="ARBA" id="ARBA00022692"/>
    </source>
</evidence>
<keyword evidence="9" id="KW-1185">Reference proteome</keyword>
<keyword evidence="2 5" id="KW-0812">Transmembrane</keyword>
<dbReference type="Pfam" id="PF07298">
    <property type="entry name" value="NnrU"/>
    <property type="match status" value="1"/>
</dbReference>
<comment type="subcellular location">
    <subcellularLocation>
        <location evidence="1">Membrane</location>
        <topology evidence="1">Multi-pass membrane protein</topology>
    </subcellularLocation>
</comment>
<name>A0ABX4IXI7_9HYPH</name>
<dbReference type="EMBL" id="NWSL01000043">
    <property type="protein sequence ID" value="PDS47517.1"/>
    <property type="molecule type" value="Genomic_DNA"/>
</dbReference>
<accession>A0ABX4IXI7</accession>
<feature type="transmembrane region" description="Helical" evidence="5">
    <location>
        <begin position="69"/>
        <end position="90"/>
    </location>
</feature>
<dbReference type="InterPro" id="IPR009915">
    <property type="entry name" value="NnrU_dom"/>
</dbReference>
<sequence>MVQFFSAFLVFLALHSVPALPAVRSGIMARTGRPTYFIGYSAASVIALGWLFSAALALDYVPLWDLQPWHAAVTLTLAPLGGFLVLAGLASTNPLSISIRSSDKPGAVVSITRHPVPWGFAIWALGHIAANGDLRSLLLFGGFALFALVAIPMSEKRAKRRLGEEWRSSSANTSIVPLRAFVSGHRPRFDRPMAIAALVTAALSVWLLFGGGHALLFGADPIAIFG</sequence>
<evidence type="ECO:0000313" key="8">
    <source>
        <dbReference type="EMBL" id="PDS47517.1"/>
    </source>
</evidence>
<evidence type="ECO:0000256" key="5">
    <source>
        <dbReference type="SAM" id="Phobius"/>
    </source>
</evidence>
<gene>
    <name evidence="8" type="ORF">CO662_34440</name>
</gene>
<evidence type="ECO:0000256" key="1">
    <source>
        <dbReference type="ARBA" id="ARBA00004141"/>
    </source>
</evidence>
<protein>
    <submittedName>
        <fullName evidence="8">NnrU family protein</fullName>
    </submittedName>
</protein>
<dbReference type="Gene3D" id="1.20.120.1630">
    <property type="match status" value="1"/>
</dbReference>